<dbReference type="PROSITE" id="PS51167">
    <property type="entry name" value="CHORISMATE_MUT_1"/>
    <property type="match status" value="1"/>
</dbReference>
<reference evidence="4" key="1">
    <citation type="submission" date="2013-03" db="EMBL/GenBank/DDBJ databases">
        <title>Draft genome sequence of the hydrogen-ethanol-producing anaerobic alkalithermophilic Caloramator celere.</title>
        <authorList>
            <person name="Ciranna A."/>
            <person name="Larjo A."/>
            <person name="Kivisto A."/>
            <person name="Santala V."/>
            <person name="Roos C."/>
            <person name="Karp M."/>
        </authorList>
    </citation>
    <scope>NUCLEOTIDE SEQUENCE [LARGE SCALE GENOMIC DNA]</scope>
    <source>
        <strain evidence="4">DSM 8682</strain>
    </source>
</reference>
<dbReference type="NCBIfam" id="TIGR01796">
    <property type="entry name" value="CM_mono_aroH"/>
    <property type="match status" value="1"/>
</dbReference>
<evidence type="ECO:0000256" key="3">
    <source>
        <dbReference type="PROSITE-ProRule" id="PRU00514"/>
    </source>
</evidence>
<dbReference type="GO" id="GO:0004106">
    <property type="term" value="F:chorismate mutase activity"/>
    <property type="evidence" value="ECO:0007669"/>
    <property type="project" value="UniProtKB-UniRule"/>
</dbReference>
<dbReference type="Proteomes" id="UP000014923">
    <property type="component" value="Unassembled WGS sequence"/>
</dbReference>
<dbReference type="HOGENOM" id="CLU_133236_1_0_9"/>
<name>R7RS04_9CLOT</name>
<accession>R7RS04</accession>
<organism evidence="4 5">
    <name type="scientific">Thermobrachium celere DSM 8682</name>
    <dbReference type="NCBI Taxonomy" id="941824"/>
    <lineage>
        <taxon>Bacteria</taxon>
        <taxon>Bacillati</taxon>
        <taxon>Bacillota</taxon>
        <taxon>Clostridia</taxon>
        <taxon>Eubacteriales</taxon>
        <taxon>Clostridiaceae</taxon>
        <taxon>Thermobrachium</taxon>
    </lineage>
</organism>
<feature type="binding site" evidence="2">
    <location>
        <position position="5"/>
    </location>
    <ligand>
        <name>prephenate</name>
        <dbReference type="ChEBI" id="CHEBI:29934"/>
    </ligand>
</feature>
<dbReference type="GO" id="GO:0008652">
    <property type="term" value="P:amino acid biosynthetic process"/>
    <property type="evidence" value="ECO:0007669"/>
    <property type="project" value="UniProtKB-UniRule"/>
</dbReference>
<evidence type="ECO:0000313" key="4">
    <source>
        <dbReference type="EMBL" id="CDF58166.1"/>
    </source>
</evidence>
<keyword evidence="2 3" id="KW-0057">Aromatic amino acid biosynthesis</keyword>
<dbReference type="InterPro" id="IPR035959">
    <property type="entry name" value="RutC-like_sf"/>
</dbReference>
<dbReference type="InterPro" id="IPR008243">
    <property type="entry name" value="Chorismate_mutase_AroH"/>
</dbReference>
<dbReference type="Pfam" id="PF07736">
    <property type="entry name" value="CM_1"/>
    <property type="match status" value="1"/>
</dbReference>
<dbReference type="SUPFAM" id="SSF55298">
    <property type="entry name" value="YjgF-like"/>
    <property type="match status" value="1"/>
</dbReference>
<dbReference type="GO" id="GO:0046417">
    <property type="term" value="P:chorismate metabolic process"/>
    <property type="evidence" value="ECO:0007669"/>
    <property type="project" value="TreeGrafter"/>
</dbReference>
<sequence>MYSIRGAITVDNNKSEEIIKETENLLNEMLKANEIDIEDIVAVLFTATKDLTTAYPAEAARNIGIKYASLLCFQEMFVENSLEKCIRVLMLVNGNKKQNEVKHIFLKKAKNLRPDLMKEF</sequence>
<feature type="binding site" evidence="2">
    <location>
        <position position="87"/>
    </location>
    <ligand>
        <name>prephenate</name>
        <dbReference type="ChEBI" id="CHEBI:29934"/>
    </ligand>
</feature>
<dbReference type="PANTHER" id="PTHR21164">
    <property type="entry name" value="CHORISMATE MUTASE"/>
    <property type="match status" value="1"/>
</dbReference>
<dbReference type="OrthoDB" id="9802232at2"/>
<dbReference type="PIRSF" id="PIRSF005965">
    <property type="entry name" value="Chor_mut_AroH"/>
    <property type="match status" value="1"/>
</dbReference>
<dbReference type="RefSeq" id="WP_018661995.1">
    <property type="nucleotide sequence ID" value="NZ_HF952018.1"/>
</dbReference>
<evidence type="ECO:0000313" key="5">
    <source>
        <dbReference type="Proteomes" id="UP000014923"/>
    </source>
</evidence>
<comment type="caution">
    <text evidence="4">The sequence shown here is derived from an EMBL/GenBank/DDBJ whole genome shotgun (WGS) entry which is preliminary data.</text>
</comment>
<dbReference type="EMBL" id="CAVN010000095">
    <property type="protein sequence ID" value="CDF58166.1"/>
    <property type="molecule type" value="Genomic_DNA"/>
</dbReference>
<dbReference type="Gene3D" id="3.30.1330.40">
    <property type="entry name" value="RutC-like"/>
    <property type="match status" value="1"/>
</dbReference>
<keyword evidence="5" id="KW-1185">Reference proteome</keyword>
<dbReference type="EC" id="5.4.99.5" evidence="1 3"/>
<dbReference type="AlphaFoldDB" id="R7RS04"/>
<dbReference type="CDD" id="cd02185">
    <property type="entry name" value="AroH"/>
    <property type="match status" value="1"/>
</dbReference>
<keyword evidence="2 3" id="KW-0028">Amino-acid biosynthesis</keyword>
<dbReference type="eggNOG" id="COG4401">
    <property type="taxonomic scope" value="Bacteria"/>
</dbReference>
<comment type="catalytic activity">
    <reaction evidence="3">
        <text>chorismate = prephenate</text>
        <dbReference type="Rhea" id="RHEA:13897"/>
        <dbReference type="ChEBI" id="CHEBI:29748"/>
        <dbReference type="ChEBI" id="CHEBI:29934"/>
        <dbReference type="EC" id="5.4.99.5"/>
    </reaction>
</comment>
<evidence type="ECO:0000256" key="2">
    <source>
        <dbReference type="PIRSR" id="PIRSR005965-1"/>
    </source>
</evidence>
<evidence type="ECO:0000256" key="1">
    <source>
        <dbReference type="NCBIfam" id="TIGR01796"/>
    </source>
</evidence>
<protein>
    <recommendedName>
        <fullName evidence="1 3">chorismate mutase</fullName>
        <ecNumber evidence="1 3">5.4.99.5</ecNumber>
    </recommendedName>
</protein>
<keyword evidence="3 4" id="KW-0413">Isomerase</keyword>
<dbReference type="GO" id="GO:0009073">
    <property type="term" value="P:aromatic amino acid family biosynthetic process"/>
    <property type="evidence" value="ECO:0007669"/>
    <property type="project" value="UniProtKB-UniRule"/>
</dbReference>
<dbReference type="PANTHER" id="PTHR21164:SF0">
    <property type="entry name" value="CHORISMATE MUTASE AROH"/>
    <property type="match status" value="1"/>
</dbReference>
<proteinExistence type="predicted"/>
<gene>
    <name evidence="4" type="ORF">TCEL_00212</name>
</gene>
<dbReference type="UniPathway" id="UPA00120">
    <property type="reaction ID" value="UER00203"/>
</dbReference>